<feature type="compositionally biased region" description="Low complexity" evidence="1">
    <location>
        <begin position="49"/>
        <end position="61"/>
    </location>
</feature>
<dbReference type="Gene3D" id="2.120.10.30">
    <property type="entry name" value="TolB, C-terminal domain"/>
    <property type="match status" value="1"/>
</dbReference>
<dbReference type="RefSeq" id="WP_087926131.1">
    <property type="nucleotide sequence ID" value="NZ_CP021744.1"/>
</dbReference>
<dbReference type="Proteomes" id="UP000195755">
    <property type="component" value="Chromosome"/>
</dbReference>
<reference evidence="4 5" key="1">
    <citation type="submission" date="2017-06" db="EMBL/GenBank/DDBJ databases">
        <title>Streptomyces albireticuli Genome sequencing and assembly.</title>
        <authorList>
            <person name="Wang Y."/>
            <person name="Du B."/>
            <person name="Ding Y."/>
            <person name="Liu H."/>
            <person name="Hou Q."/>
            <person name="Liu K."/>
            <person name="Yao L."/>
            <person name="Wang C."/>
        </authorList>
    </citation>
    <scope>NUCLEOTIDE SEQUENCE [LARGE SCALE GENOMIC DNA]</scope>
    <source>
        <strain evidence="4 5">MDJK11</strain>
    </source>
</reference>
<feature type="signal peptide" evidence="2">
    <location>
        <begin position="1"/>
        <end position="18"/>
    </location>
</feature>
<evidence type="ECO:0000256" key="2">
    <source>
        <dbReference type="SAM" id="SignalP"/>
    </source>
</evidence>
<dbReference type="SUPFAM" id="SSF50952">
    <property type="entry name" value="Soluble quinoprotein glucose dehydrogenase"/>
    <property type="match status" value="1"/>
</dbReference>
<feature type="region of interest" description="Disordered" evidence="1">
    <location>
        <begin position="26"/>
        <end position="61"/>
    </location>
</feature>
<name>A0A1Z2L094_9ACTN</name>
<evidence type="ECO:0000313" key="5">
    <source>
        <dbReference type="Proteomes" id="UP000195755"/>
    </source>
</evidence>
<feature type="chain" id="PRO_5038531513" evidence="2">
    <location>
        <begin position="19"/>
        <end position="390"/>
    </location>
</feature>
<dbReference type="AlphaFoldDB" id="A0A1Z2L094"/>
<dbReference type="PROSITE" id="PS51257">
    <property type="entry name" value="PROKAR_LIPOPROTEIN"/>
    <property type="match status" value="1"/>
</dbReference>
<evidence type="ECO:0000256" key="1">
    <source>
        <dbReference type="SAM" id="MobiDB-lite"/>
    </source>
</evidence>
<dbReference type="PANTHER" id="PTHR19328">
    <property type="entry name" value="HEDGEHOG-INTERACTING PROTEIN"/>
    <property type="match status" value="1"/>
</dbReference>
<evidence type="ECO:0000313" key="4">
    <source>
        <dbReference type="EMBL" id="ARZ67717.1"/>
    </source>
</evidence>
<dbReference type="Pfam" id="PF07995">
    <property type="entry name" value="GSDH"/>
    <property type="match status" value="1"/>
</dbReference>
<dbReference type="InterPro" id="IPR011042">
    <property type="entry name" value="6-blade_b-propeller_TolB-like"/>
</dbReference>
<dbReference type="KEGG" id="salj:SMD11_2065"/>
<feature type="domain" description="Glucose/Sorbosone dehydrogenase" evidence="3">
    <location>
        <begin position="76"/>
        <end position="374"/>
    </location>
</feature>
<dbReference type="PANTHER" id="PTHR19328:SF13">
    <property type="entry name" value="HIPL1 PROTEIN"/>
    <property type="match status" value="1"/>
</dbReference>
<dbReference type="InterPro" id="IPR011041">
    <property type="entry name" value="Quinoprot_gluc/sorb_DH_b-prop"/>
</dbReference>
<proteinExistence type="predicted"/>
<evidence type="ECO:0000259" key="3">
    <source>
        <dbReference type="Pfam" id="PF07995"/>
    </source>
</evidence>
<dbReference type="EMBL" id="CP021744">
    <property type="protein sequence ID" value="ARZ67717.1"/>
    <property type="molecule type" value="Genomic_DNA"/>
</dbReference>
<gene>
    <name evidence="4" type="ORF">SMD11_2065</name>
</gene>
<dbReference type="OrthoDB" id="9770043at2"/>
<accession>A0A1Z2L094</accession>
<protein>
    <submittedName>
        <fullName evidence="4">Glucose sorbosone dehydrogenase</fullName>
    </submittedName>
</protein>
<organism evidence="4 5">
    <name type="scientific">Streptomyces albireticuli</name>
    <dbReference type="NCBI Taxonomy" id="1940"/>
    <lineage>
        <taxon>Bacteria</taxon>
        <taxon>Bacillati</taxon>
        <taxon>Actinomycetota</taxon>
        <taxon>Actinomycetes</taxon>
        <taxon>Kitasatosporales</taxon>
        <taxon>Streptomycetaceae</taxon>
        <taxon>Streptomyces</taxon>
    </lineage>
</organism>
<keyword evidence="2" id="KW-0732">Signal</keyword>
<sequence length="390" mass="40597">MRRATRPLLALAALLTLAGCSDDGAGLPGRDLPGTPSGAKSPGPGGPSGSAATEPPAAPAKGSVKVVRTLTAKLGSPWGLAALPGGDLLVGSRDTGKIVRVSAKDGAQSELGTVPGVAAGGEGGLLGLAVSPDYATDHLVYAYFTTESDNRIARMRYDDAKPAARRLGAPDTVFRGIPKGTVHNGGRIAFGPDRMLYAGTGESGERGLAQDPESFGGKILRMTPDGRPAPRNPRVDSVVYSSGHRNVQGLAWDADKRLWASEFGQNTWDELNLVEPGGNYGWPAVEGKAGKAGFKDPVAQWGTADASPSGLAYAKGSLWTAGLRGERLWRIPLRGAKPVAEPQAFLKGEYGRLRTVVATDDGGLWLTTSNTDGRGRPGDEDDRVLRLEVS</sequence>
<feature type="compositionally biased region" description="Low complexity" evidence="1">
    <location>
        <begin position="33"/>
        <end position="42"/>
    </location>
</feature>
<dbReference type="InterPro" id="IPR012938">
    <property type="entry name" value="Glc/Sorbosone_DH"/>
</dbReference>